<evidence type="ECO:0000313" key="2">
    <source>
        <dbReference type="Proteomes" id="UP000676336"/>
    </source>
</evidence>
<organism evidence="1 2">
    <name type="scientific">Rotaria magnacalcarata</name>
    <dbReference type="NCBI Taxonomy" id="392030"/>
    <lineage>
        <taxon>Eukaryota</taxon>
        <taxon>Metazoa</taxon>
        <taxon>Spiralia</taxon>
        <taxon>Gnathifera</taxon>
        <taxon>Rotifera</taxon>
        <taxon>Eurotatoria</taxon>
        <taxon>Bdelloidea</taxon>
        <taxon>Philodinida</taxon>
        <taxon>Philodinidae</taxon>
        <taxon>Rotaria</taxon>
    </lineage>
</organism>
<dbReference type="Proteomes" id="UP000676336">
    <property type="component" value="Unassembled WGS sequence"/>
</dbReference>
<dbReference type="AlphaFoldDB" id="A0A8S3I999"/>
<name>A0A8S3I999_9BILA</name>
<accession>A0A8S3I999</accession>
<feature type="non-terminal residue" evidence="1">
    <location>
        <position position="55"/>
    </location>
</feature>
<evidence type="ECO:0000313" key="1">
    <source>
        <dbReference type="EMBL" id="CAF5196371.1"/>
    </source>
</evidence>
<proteinExistence type="predicted"/>
<sequence>MIEQEANPYVPDDRMFIKIMVDFGGMPKTLLSYMYIEYQFWMIDGYSTILWVKQQ</sequence>
<gene>
    <name evidence="1" type="ORF">SMN809_LOCUS74131</name>
</gene>
<comment type="caution">
    <text evidence="1">The sequence shown here is derived from an EMBL/GenBank/DDBJ whole genome shotgun (WGS) entry which is preliminary data.</text>
</comment>
<reference evidence="1" key="1">
    <citation type="submission" date="2021-02" db="EMBL/GenBank/DDBJ databases">
        <authorList>
            <person name="Nowell W R."/>
        </authorList>
    </citation>
    <scope>NUCLEOTIDE SEQUENCE</scope>
</reference>
<protein>
    <submittedName>
        <fullName evidence="1">Uncharacterized protein</fullName>
    </submittedName>
</protein>
<dbReference type="EMBL" id="CAJOBI010329488">
    <property type="protein sequence ID" value="CAF5196371.1"/>
    <property type="molecule type" value="Genomic_DNA"/>
</dbReference>